<reference evidence="2" key="2">
    <citation type="submission" date="2024-10" db="UniProtKB">
        <authorList>
            <consortium name="EnsemblProtists"/>
        </authorList>
    </citation>
    <scope>IDENTIFICATION</scope>
</reference>
<feature type="region of interest" description="Disordered" evidence="1">
    <location>
        <begin position="1"/>
        <end position="52"/>
    </location>
</feature>
<evidence type="ECO:0000313" key="2">
    <source>
        <dbReference type="EnsemblProtists" id="EOD06043"/>
    </source>
</evidence>
<dbReference type="RefSeq" id="XP_005758472.1">
    <property type="nucleotide sequence ID" value="XM_005758415.1"/>
</dbReference>
<reference evidence="3" key="1">
    <citation type="journal article" date="2013" name="Nature">
        <title>Pan genome of the phytoplankton Emiliania underpins its global distribution.</title>
        <authorList>
            <person name="Read B.A."/>
            <person name="Kegel J."/>
            <person name="Klute M.J."/>
            <person name="Kuo A."/>
            <person name="Lefebvre S.C."/>
            <person name="Maumus F."/>
            <person name="Mayer C."/>
            <person name="Miller J."/>
            <person name="Monier A."/>
            <person name="Salamov A."/>
            <person name="Young J."/>
            <person name="Aguilar M."/>
            <person name="Claverie J.M."/>
            <person name="Frickenhaus S."/>
            <person name="Gonzalez K."/>
            <person name="Herman E.K."/>
            <person name="Lin Y.C."/>
            <person name="Napier J."/>
            <person name="Ogata H."/>
            <person name="Sarno A.F."/>
            <person name="Shmutz J."/>
            <person name="Schroeder D."/>
            <person name="de Vargas C."/>
            <person name="Verret F."/>
            <person name="von Dassow P."/>
            <person name="Valentin K."/>
            <person name="Van de Peer Y."/>
            <person name="Wheeler G."/>
            <person name="Dacks J.B."/>
            <person name="Delwiche C.F."/>
            <person name="Dyhrman S.T."/>
            <person name="Glockner G."/>
            <person name="John U."/>
            <person name="Richards T."/>
            <person name="Worden A.Z."/>
            <person name="Zhang X."/>
            <person name="Grigoriev I.V."/>
            <person name="Allen A.E."/>
            <person name="Bidle K."/>
            <person name="Borodovsky M."/>
            <person name="Bowler C."/>
            <person name="Brownlee C."/>
            <person name="Cock J.M."/>
            <person name="Elias M."/>
            <person name="Gladyshev V.N."/>
            <person name="Groth M."/>
            <person name="Guda C."/>
            <person name="Hadaegh A."/>
            <person name="Iglesias-Rodriguez M.D."/>
            <person name="Jenkins J."/>
            <person name="Jones B.M."/>
            <person name="Lawson T."/>
            <person name="Leese F."/>
            <person name="Lindquist E."/>
            <person name="Lobanov A."/>
            <person name="Lomsadze A."/>
            <person name="Malik S.B."/>
            <person name="Marsh M.E."/>
            <person name="Mackinder L."/>
            <person name="Mock T."/>
            <person name="Mueller-Roeber B."/>
            <person name="Pagarete A."/>
            <person name="Parker M."/>
            <person name="Probert I."/>
            <person name="Quesneville H."/>
            <person name="Raines C."/>
            <person name="Rensing S.A."/>
            <person name="Riano-Pachon D.M."/>
            <person name="Richier S."/>
            <person name="Rokitta S."/>
            <person name="Shiraiwa Y."/>
            <person name="Soanes D.M."/>
            <person name="van der Giezen M."/>
            <person name="Wahlund T.M."/>
            <person name="Williams B."/>
            <person name="Wilson W."/>
            <person name="Wolfe G."/>
            <person name="Wurch L.L."/>
        </authorList>
    </citation>
    <scope>NUCLEOTIDE SEQUENCE</scope>
</reference>
<feature type="compositionally biased region" description="Low complexity" evidence="1">
    <location>
        <begin position="13"/>
        <end position="25"/>
    </location>
</feature>
<evidence type="ECO:0000313" key="3">
    <source>
        <dbReference type="Proteomes" id="UP000013827"/>
    </source>
</evidence>
<protein>
    <submittedName>
        <fullName evidence="2">Uncharacterized protein</fullName>
    </submittedName>
</protein>
<name>A0A0D3I458_EMIH1</name>
<accession>A0A0D3I458</accession>
<dbReference type="EnsemblProtists" id="EOD06043">
    <property type="protein sequence ID" value="EOD06043"/>
    <property type="gene ID" value="EMIHUDRAFT_250050"/>
</dbReference>
<dbReference type="Proteomes" id="UP000013827">
    <property type="component" value="Unassembled WGS sequence"/>
</dbReference>
<dbReference type="KEGG" id="ehx:EMIHUDRAFT_250050"/>
<organism evidence="2 3">
    <name type="scientific">Emiliania huxleyi (strain CCMP1516)</name>
    <dbReference type="NCBI Taxonomy" id="280463"/>
    <lineage>
        <taxon>Eukaryota</taxon>
        <taxon>Haptista</taxon>
        <taxon>Haptophyta</taxon>
        <taxon>Prymnesiophyceae</taxon>
        <taxon>Isochrysidales</taxon>
        <taxon>Noelaerhabdaceae</taxon>
        <taxon>Emiliania</taxon>
    </lineage>
</organism>
<evidence type="ECO:0000256" key="1">
    <source>
        <dbReference type="SAM" id="MobiDB-lite"/>
    </source>
</evidence>
<dbReference type="PaxDb" id="2903-EOD06043"/>
<dbReference type="GeneID" id="17252195"/>
<sequence>MSDPSLQLPLIEPSVPAAASRAAPPLRNRIDPMEEEGAVATSNRGRHTSREEWAMSGNDARYDADSAVLVAKMQWLACFDSALSAAEVGLERVGVDAD</sequence>
<dbReference type="HOGENOM" id="CLU_152872_0_0_1"/>
<keyword evidence="3" id="KW-1185">Reference proteome</keyword>
<proteinExistence type="predicted"/>
<dbReference type="AlphaFoldDB" id="A0A0D3I458"/>